<organism evidence="1 2">
    <name type="scientific">Gnathostoma spinigerum</name>
    <dbReference type="NCBI Taxonomy" id="75299"/>
    <lineage>
        <taxon>Eukaryota</taxon>
        <taxon>Metazoa</taxon>
        <taxon>Ecdysozoa</taxon>
        <taxon>Nematoda</taxon>
        <taxon>Chromadorea</taxon>
        <taxon>Rhabditida</taxon>
        <taxon>Spirurina</taxon>
        <taxon>Gnathostomatomorpha</taxon>
        <taxon>Gnathostomatoidea</taxon>
        <taxon>Gnathostomatidae</taxon>
        <taxon>Gnathostoma</taxon>
    </lineage>
</organism>
<keyword evidence="2" id="KW-1185">Reference proteome</keyword>
<reference evidence="1 2" key="1">
    <citation type="submission" date="2024-08" db="EMBL/GenBank/DDBJ databases">
        <title>Gnathostoma spinigerum genome.</title>
        <authorList>
            <person name="Gonzalez-Bertolin B."/>
            <person name="Monzon S."/>
            <person name="Zaballos A."/>
            <person name="Jimenez P."/>
            <person name="Dekumyoy P."/>
            <person name="Varona S."/>
            <person name="Cuesta I."/>
            <person name="Sumanam S."/>
            <person name="Adisakwattana P."/>
            <person name="Gasser R.B."/>
            <person name="Hernandez-Gonzalez A."/>
            <person name="Young N.D."/>
            <person name="Perteguer M.J."/>
        </authorList>
    </citation>
    <scope>NUCLEOTIDE SEQUENCE [LARGE SCALE GENOMIC DNA]</scope>
    <source>
        <strain evidence="1">AL3</strain>
        <tissue evidence="1">Liver</tissue>
    </source>
</reference>
<evidence type="ECO:0000313" key="2">
    <source>
        <dbReference type="Proteomes" id="UP001608902"/>
    </source>
</evidence>
<protein>
    <submittedName>
        <fullName evidence="1">Uncharacterized protein</fullName>
    </submittedName>
</protein>
<sequence>MTVTVIRHSASLASLLSRSISSSSFDSFLPITDSMDEDWQEFGWLLDEEAIELPCLAGKLKEHEVAKRTVVTEQNATVRVPVDPSEISLNSSKESVSITPSVLEQRDVKVKSEADIVDLPSCSAAEGRGPVPKRTKFSVKIPDMLDEKPLISLASARNTCQPVLSGTELSSPGRRKRNSRKVVYSALKWHLFINLTDFCCSVISAVGHRSMFEASFVTVFETLHCFNAYVLNRSNVLNGSAFQHAESSSEDESVTSIALSHSHNTRGRRKGVRHIAASETSASIKTDIKTETPPREIDPTQTHCICNKPYDPKKFVPYMIPGHLNSVCLCTDC</sequence>
<accession>A0ABD6ETW6</accession>
<proteinExistence type="predicted"/>
<dbReference type="AlphaFoldDB" id="A0ABD6ETW6"/>
<evidence type="ECO:0000313" key="1">
    <source>
        <dbReference type="EMBL" id="MFH4983301.1"/>
    </source>
</evidence>
<gene>
    <name evidence="1" type="ORF">AB6A40_010010</name>
</gene>
<name>A0ABD6ETW6_9BILA</name>
<dbReference type="EMBL" id="JBGFUD010011765">
    <property type="protein sequence ID" value="MFH4983301.1"/>
    <property type="molecule type" value="Genomic_DNA"/>
</dbReference>
<dbReference type="Proteomes" id="UP001608902">
    <property type="component" value="Unassembled WGS sequence"/>
</dbReference>
<comment type="caution">
    <text evidence="1">The sequence shown here is derived from an EMBL/GenBank/DDBJ whole genome shotgun (WGS) entry which is preliminary data.</text>
</comment>